<sequence>MFPRIKLISIKSALDVMDQLRGSPRSPDFNPLDFLLYGYLKSKVYSSLMNNLEELQKGSRLSEKKITNGMKMEGGYVEYLHLL</sequence>
<comment type="caution">
    <text evidence="1">The sequence shown here is derived from an EMBL/GenBank/DDBJ whole genome shotgun (WGS) entry which is preliminary data.</text>
</comment>
<accession>A0A834P723</accession>
<dbReference type="GO" id="GO:0003676">
    <property type="term" value="F:nucleic acid binding"/>
    <property type="evidence" value="ECO:0007669"/>
    <property type="project" value="InterPro"/>
</dbReference>
<organism evidence="1 2">
    <name type="scientific">Vespula pensylvanica</name>
    <name type="common">Western yellow jacket</name>
    <name type="synonym">Wasp</name>
    <dbReference type="NCBI Taxonomy" id="30213"/>
    <lineage>
        <taxon>Eukaryota</taxon>
        <taxon>Metazoa</taxon>
        <taxon>Ecdysozoa</taxon>
        <taxon>Arthropoda</taxon>
        <taxon>Hexapoda</taxon>
        <taxon>Insecta</taxon>
        <taxon>Pterygota</taxon>
        <taxon>Neoptera</taxon>
        <taxon>Endopterygota</taxon>
        <taxon>Hymenoptera</taxon>
        <taxon>Apocrita</taxon>
        <taxon>Aculeata</taxon>
        <taxon>Vespoidea</taxon>
        <taxon>Vespidae</taxon>
        <taxon>Vespinae</taxon>
        <taxon>Vespula</taxon>
    </lineage>
</organism>
<dbReference type="EMBL" id="JACSDY010000003">
    <property type="protein sequence ID" value="KAF7431369.1"/>
    <property type="molecule type" value="Genomic_DNA"/>
</dbReference>
<name>A0A834P723_VESPE</name>
<reference evidence="1" key="1">
    <citation type="journal article" date="2020" name="G3 (Bethesda)">
        <title>High-Quality Assemblies for Three Invasive Social Wasps from the &lt;i&gt;Vespula&lt;/i&gt; Genus.</title>
        <authorList>
            <person name="Harrop T.W.R."/>
            <person name="Guhlin J."/>
            <person name="McLaughlin G.M."/>
            <person name="Permina E."/>
            <person name="Stockwell P."/>
            <person name="Gilligan J."/>
            <person name="Le Lec M.F."/>
            <person name="Gruber M.A.M."/>
            <person name="Quinn O."/>
            <person name="Lovegrove M."/>
            <person name="Duncan E.J."/>
            <person name="Remnant E.J."/>
            <person name="Van Eeckhoven J."/>
            <person name="Graham B."/>
            <person name="Knapp R.A."/>
            <person name="Langford K.W."/>
            <person name="Kronenberg Z."/>
            <person name="Press M.O."/>
            <person name="Eacker S.M."/>
            <person name="Wilson-Rankin E.E."/>
            <person name="Purcell J."/>
            <person name="Lester P.J."/>
            <person name="Dearden P.K."/>
        </authorList>
    </citation>
    <scope>NUCLEOTIDE SEQUENCE</scope>
    <source>
        <strain evidence="1">Volc-1</strain>
    </source>
</reference>
<keyword evidence="2" id="KW-1185">Reference proteome</keyword>
<proteinExistence type="predicted"/>
<evidence type="ECO:0000313" key="1">
    <source>
        <dbReference type="EMBL" id="KAF7431369.1"/>
    </source>
</evidence>
<dbReference type="Proteomes" id="UP000600918">
    <property type="component" value="Unassembled WGS sequence"/>
</dbReference>
<evidence type="ECO:0000313" key="2">
    <source>
        <dbReference type="Proteomes" id="UP000600918"/>
    </source>
</evidence>
<protein>
    <submittedName>
        <fullName evidence="1">Uncharacterized protein</fullName>
    </submittedName>
</protein>
<dbReference type="InterPro" id="IPR036397">
    <property type="entry name" value="RNaseH_sf"/>
</dbReference>
<gene>
    <name evidence="1" type="ORF">H0235_004293</name>
</gene>
<dbReference type="Gene3D" id="3.30.420.10">
    <property type="entry name" value="Ribonuclease H-like superfamily/Ribonuclease H"/>
    <property type="match status" value="1"/>
</dbReference>
<dbReference type="AlphaFoldDB" id="A0A834P723"/>